<keyword evidence="2 6" id="KW-0436">Ligase</keyword>
<evidence type="ECO:0000313" key="7">
    <source>
        <dbReference type="Proteomes" id="UP000886812"/>
    </source>
</evidence>
<dbReference type="InterPro" id="IPR016185">
    <property type="entry name" value="PreATP-grasp_dom_sf"/>
</dbReference>
<sequence length="311" mass="33311">MATDDDFTIAVLCGARSPERGVSLRSGAACAEALRASFPRVELRVLDENALPADLDPAAHVVFPVVHGDYGEDGQIQRELDARGFAYAGCGAEACEICIDKAKTKEKLRAAGVPVAPEIVFTAERRPRAKSLTARLGRELVVKPADKGSSVGLFLPAGTRAVRHALARIRAGKWLAERRLRGRELTVGLLDGRAGGVVEICPRGGVYDFRSKYTAGATRYLAPAPLPEAVAASLRADAEKIFAVCGCRDFSRADVMLLPDGRYFFLEVNTMPGMTATSLLPKSAACVGVNFQELVRRMVAPAVARFRAARA</sequence>
<dbReference type="InterPro" id="IPR011095">
    <property type="entry name" value="Dala_Dala_lig_C"/>
</dbReference>
<dbReference type="InterPro" id="IPR013815">
    <property type="entry name" value="ATP_grasp_subdomain_1"/>
</dbReference>
<keyword evidence="3" id="KW-0961">Cell wall biogenesis/degradation</keyword>
<evidence type="ECO:0000256" key="3">
    <source>
        <dbReference type="ARBA" id="ARBA00023316"/>
    </source>
</evidence>
<accession>A0A9D1NJF6</accession>
<dbReference type="PANTHER" id="PTHR23132">
    <property type="entry name" value="D-ALANINE--D-ALANINE LIGASE"/>
    <property type="match status" value="1"/>
</dbReference>
<dbReference type="Pfam" id="PF01820">
    <property type="entry name" value="Dala_Dala_lig_N"/>
    <property type="match status" value="1"/>
</dbReference>
<dbReference type="NCBIfam" id="NF002378">
    <property type="entry name" value="PRK01372.1"/>
    <property type="match status" value="1"/>
</dbReference>
<keyword evidence="4" id="KW-0067">ATP-binding</keyword>
<dbReference type="AlphaFoldDB" id="A0A9D1NJF6"/>
<keyword evidence="4" id="KW-0547">Nucleotide-binding</keyword>
<dbReference type="GO" id="GO:0071555">
    <property type="term" value="P:cell wall organization"/>
    <property type="evidence" value="ECO:0007669"/>
    <property type="project" value="UniProtKB-KW"/>
</dbReference>
<dbReference type="InterPro" id="IPR011761">
    <property type="entry name" value="ATP-grasp"/>
</dbReference>
<dbReference type="Gene3D" id="3.30.470.20">
    <property type="entry name" value="ATP-grasp fold, B domain"/>
    <property type="match status" value="1"/>
</dbReference>
<comment type="similarity">
    <text evidence="1">Belongs to the D-alanine--D-alanine ligase family.</text>
</comment>
<dbReference type="Proteomes" id="UP000886812">
    <property type="component" value="Unassembled WGS sequence"/>
</dbReference>
<evidence type="ECO:0000256" key="1">
    <source>
        <dbReference type="ARBA" id="ARBA00010871"/>
    </source>
</evidence>
<evidence type="ECO:0000259" key="5">
    <source>
        <dbReference type="PROSITE" id="PS50975"/>
    </source>
</evidence>
<reference evidence="6" key="2">
    <citation type="journal article" date="2021" name="PeerJ">
        <title>Extensive microbial diversity within the chicken gut microbiome revealed by metagenomics and culture.</title>
        <authorList>
            <person name="Gilroy R."/>
            <person name="Ravi A."/>
            <person name="Getino M."/>
            <person name="Pursley I."/>
            <person name="Horton D.L."/>
            <person name="Alikhan N.F."/>
            <person name="Baker D."/>
            <person name="Gharbi K."/>
            <person name="Hall N."/>
            <person name="Watson M."/>
            <person name="Adriaenssens E.M."/>
            <person name="Foster-Nyarko E."/>
            <person name="Jarju S."/>
            <person name="Secka A."/>
            <person name="Antonio M."/>
            <person name="Oren A."/>
            <person name="Chaudhuri R.R."/>
            <person name="La Ragione R."/>
            <person name="Hildebrand F."/>
            <person name="Pallen M.J."/>
        </authorList>
    </citation>
    <scope>NUCLEOTIDE SEQUENCE</scope>
    <source>
        <strain evidence="6">10669</strain>
    </source>
</reference>
<evidence type="ECO:0000256" key="4">
    <source>
        <dbReference type="PROSITE-ProRule" id="PRU00409"/>
    </source>
</evidence>
<dbReference type="EMBL" id="DVOG01000092">
    <property type="protein sequence ID" value="HIV04228.1"/>
    <property type="molecule type" value="Genomic_DNA"/>
</dbReference>
<proteinExistence type="inferred from homology"/>
<evidence type="ECO:0000256" key="2">
    <source>
        <dbReference type="ARBA" id="ARBA00022598"/>
    </source>
</evidence>
<dbReference type="Gene3D" id="3.30.1490.20">
    <property type="entry name" value="ATP-grasp fold, A domain"/>
    <property type="match status" value="1"/>
</dbReference>
<dbReference type="EC" id="6.3.2.4" evidence="6"/>
<protein>
    <submittedName>
        <fullName evidence="6">D-alanine--D-alanine ligase</fullName>
        <ecNumber evidence="6">6.3.2.4</ecNumber>
    </submittedName>
</protein>
<dbReference type="InterPro" id="IPR011127">
    <property type="entry name" value="Dala_Dala_lig_N"/>
</dbReference>
<gene>
    <name evidence="6" type="ORF">IAC75_03650</name>
</gene>
<dbReference type="PANTHER" id="PTHR23132:SF23">
    <property type="entry name" value="D-ALANINE--D-ALANINE LIGASE B"/>
    <property type="match status" value="1"/>
</dbReference>
<dbReference type="Pfam" id="PF07478">
    <property type="entry name" value="Dala_Dala_lig_C"/>
    <property type="match status" value="1"/>
</dbReference>
<dbReference type="GO" id="GO:0046872">
    <property type="term" value="F:metal ion binding"/>
    <property type="evidence" value="ECO:0007669"/>
    <property type="project" value="InterPro"/>
</dbReference>
<dbReference type="Gene3D" id="3.40.50.20">
    <property type="match status" value="1"/>
</dbReference>
<feature type="domain" description="ATP-grasp" evidence="5">
    <location>
        <begin position="105"/>
        <end position="300"/>
    </location>
</feature>
<name>A0A9D1NJF6_9BACT</name>
<evidence type="ECO:0000313" key="6">
    <source>
        <dbReference type="EMBL" id="HIV04228.1"/>
    </source>
</evidence>
<reference evidence="6" key="1">
    <citation type="submission" date="2020-10" db="EMBL/GenBank/DDBJ databases">
        <authorList>
            <person name="Gilroy R."/>
        </authorList>
    </citation>
    <scope>NUCLEOTIDE SEQUENCE</scope>
    <source>
        <strain evidence="6">10669</strain>
    </source>
</reference>
<organism evidence="6 7">
    <name type="scientific">Candidatus Spyradosoma merdigallinarum</name>
    <dbReference type="NCBI Taxonomy" id="2840950"/>
    <lineage>
        <taxon>Bacteria</taxon>
        <taxon>Pseudomonadati</taxon>
        <taxon>Verrucomicrobiota</taxon>
        <taxon>Opitutia</taxon>
        <taxon>Opitutia incertae sedis</taxon>
        <taxon>Candidatus Spyradosoma</taxon>
    </lineage>
</organism>
<dbReference type="PROSITE" id="PS50975">
    <property type="entry name" value="ATP_GRASP"/>
    <property type="match status" value="1"/>
</dbReference>
<dbReference type="SUPFAM" id="SSF52440">
    <property type="entry name" value="PreATP-grasp domain"/>
    <property type="match status" value="1"/>
</dbReference>
<dbReference type="SUPFAM" id="SSF56059">
    <property type="entry name" value="Glutathione synthetase ATP-binding domain-like"/>
    <property type="match status" value="1"/>
</dbReference>
<dbReference type="GO" id="GO:0008716">
    <property type="term" value="F:D-alanine-D-alanine ligase activity"/>
    <property type="evidence" value="ECO:0007669"/>
    <property type="project" value="UniProtKB-EC"/>
</dbReference>
<dbReference type="GO" id="GO:0005524">
    <property type="term" value="F:ATP binding"/>
    <property type="evidence" value="ECO:0007669"/>
    <property type="project" value="UniProtKB-UniRule"/>
</dbReference>
<comment type="caution">
    <text evidence="6">The sequence shown here is derived from an EMBL/GenBank/DDBJ whole genome shotgun (WGS) entry which is preliminary data.</text>
</comment>